<proteinExistence type="predicted"/>
<evidence type="ECO:0000313" key="1">
    <source>
        <dbReference type="EMBL" id="SVD36251.1"/>
    </source>
</evidence>
<organism evidence="1">
    <name type="scientific">marine metagenome</name>
    <dbReference type="NCBI Taxonomy" id="408172"/>
    <lineage>
        <taxon>unclassified sequences</taxon>
        <taxon>metagenomes</taxon>
        <taxon>ecological metagenomes</taxon>
    </lineage>
</organism>
<accession>A0A382URE4</accession>
<dbReference type="EMBL" id="UINC01145864">
    <property type="protein sequence ID" value="SVD36251.1"/>
    <property type="molecule type" value="Genomic_DNA"/>
</dbReference>
<gene>
    <name evidence="1" type="ORF">METZ01_LOCUS389105</name>
</gene>
<name>A0A382URE4_9ZZZZ</name>
<reference evidence="1" key="1">
    <citation type="submission" date="2018-05" db="EMBL/GenBank/DDBJ databases">
        <authorList>
            <person name="Lanie J.A."/>
            <person name="Ng W.-L."/>
            <person name="Kazmierczak K.M."/>
            <person name="Andrzejewski T.M."/>
            <person name="Davidsen T.M."/>
            <person name="Wayne K.J."/>
            <person name="Tettelin H."/>
            <person name="Glass J.I."/>
            <person name="Rusch D."/>
            <person name="Podicherti R."/>
            <person name="Tsui H.-C.T."/>
            <person name="Winkler M.E."/>
        </authorList>
    </citation>
    <scope>NUCLEOTIDE SEQUENCE</scope>
</reference>
<feature type="non-terminal residue" evidence="1">
    <location>
        <position position="102"/>
    </location>
</feature>
<protein>
    <submittedName>
        <fullName evidence="1">Uncharacterized protein</fullName>
    </submittedName>
</protein>
<dbReference type="AlphaFoldDB" id="A0A382URE4"/>
<sequence>MTHLVIVDSTSDNKIAKMQNYENRADADAHVAMVAEKYPKAFVVDNPPAFGTEYVTVDMDAKTFVYDNVRYDAEQIKTNARGEINRLEETVTARRIRDALIS</sequence>